<reference evidence="2 3" key="1">
    <citation type="submission" date="2018-07" db="EMBL/GenBank/DDBJ databases">
        <title>Genomic Encyclopedia of Type Strains, Phase III (KMG-III): the genomes of soil and plant-associated and newly described type strains.</title>
        <authorList>
            <person name="Whitman W."/>
        </authorList>
    </citation>
    <scope>NUCLEOTIDE SEQUENCE [LARGE SCALE GENOMIC DNA]</scope>
    <source>
        <strain evidence="2 3">31-25a</strain>
    </source>
</reference>
<dbReference type="InterPro" id="IPR000182">
    <property type="entry name" value="GNAT_dom"/>
</dbReference>
<dbReference type="AlphaFoldDB" id="A0A368YGE8"/>
<feature type="domain" description="N-acetyltransferase" evidence="1">
    <location>
        <begin position="6"/>
        <end position="136"/>
    </location>
</feature>
<dbReference type="EMBL" id="QPJM01000022">
    <property type="protein sequence ID" value="RCW78719.1"/>
    <property type="molecule type" value="Genomic_DNA"/>
</dbReference>
<dbReference type="InterPro" id="IPR052729">
    <property type="entry name" value="Acyl/Acetyltrans_Enzymes"/>
</dbReference>
<dbReference type="OrthoDB" id="8453373at2"/>
<dbReference type="InterPro" id="IPR041496">
    <property type="entry name" value="YitH/HolE_GNAT"/>
</dbReference>
<dbReference type="GO" id="GO:0016747">
    <property type="term" value="F:acyltransferase activity, transferring groups other than amino-acyl groups"/>
    <property type="evidence" value="ECO:0007669"/>
    <property type="project" value="InterPro"/>
</dbReference>
<name>A0A368YGE8_9HYPH</name>
<dbReference type="Pfam" id="PF13508">
    <property type="entry name" value="Acetyltransf_7"/>
    <property type="match status" value="1"/>
</dbReference>
<evidence type="ECO:0000259" key="1">
    <source>
        <dbReference type="PROSITE" id="PS51186"/>
    </source>
</evidence>
<dbReference type="Proteomes" id="UP000253324">
    <property type="component" value="Unassembled WGS sequence"/>
</dbReference>
<keyword evidence="3" id="KW-1185">Reference proteome</keyword>
<evidence type="ECO:0000313" key="3">
    <source>
        <dbReference type="Proteomes" id="UP000253324"/>
    </source>
</evidence>
<dbReference type="InterPro" id="IPR016181">
    <property type="entry name" value="Acyl_CoA_acyltransferase"/>
</dbReference>
<dbReference type="PANTHER" id="PTHR47237:SF2">
    <property type="entry name" value="BLL4206 PROTEIN"/>
    <property type="match status" value="1"/>
</dbReference>
<dbReference type="PROSITE" id="PS51186">
    <property type="entry name" value="GNAT"/>
    <property type="match status" value="1"/>
</dbReference>
<dbReference type="CDD" id="cd04301">
    <property type="entry name" value="NAT_SF"/>
    <property type="match status" value="1"/>
</dbReference>
<dbReference type="Gene3D" id="3.40.630.30">
    <property type="match status" value="1"/>
</dbReference>
<dbReference type="Gene3D" id="3.40.630.90">
    <property type="match status" value="1"/>
</dbReference>
<protein>
    <submittedName>
        <fullName evidence="2">Acetyltransferase (GNAT) family protein</fullName>
    </submittedName>
</protein>
<comment type="caution">
    <text evidence="2">The sequence shown here is derived from an EMBL/GenBank/DDBJ whole genome shotgun (WGS) entry which is preliminary data.</text>
</comment>
<gene>
    <name evidence="2" type="ORF">C7476_12231</name>
</gene>
<dbReference type="RefSeq" id="WP_114432558.1">
    <property type="nucleotide sequence ID" value="NZ_QPJM01000022.1"/>
</dbReference>
<dbReference type="PANTHER" id="PTHR47237">
    <property type="entry name" value="SLL0310 PROTEIN"/>
    <property type="match status" value="1"/>
</dbReference>
<dbReference type="Pfam" id="PF18014">
    <property type="entry name" value="Acetyltransf_18"/>
    <property type="match status" value="1"/>
</dbReference>
<keyword evidence="2" id="KW-0808">Transferase</keyword>
<sequence length="281" mass="30350">MNASQIIFETMTQDHLGEAVALSAQAGWPHRREDWALVLALSNGVVALEDGRVVGTAMTTLFGGDTATINMVIVDDSMRGRGLGRKLMQTALEAADKRICLLIATQEGLPLYEKLGFVATGEIIQHQGVVSGVDAPDNVSWATPEDFAHFIVLDRLAAGHDRCELMRLLVERAQFAVVRTDGAVNAFAAIRAFGRGFAIGPVVASNDSEARALIGFLLSQHMGEFVRVDTHISTNLAKWLAQRGLVHVGGGISMRRAANMQQENRIASPYRTYALVNQALG</sequence>
<evidence type="ECO:0000313" key="2">
    <source>
        <dbReference type="EMBL" id="RCW78719.1"/>
    </source>
</evidence>
<accession>A0A368YGE8</accession>
<dbReference type="SUPFAM" id="SSF55729">
    <property type="entry name" value="Acyl-CoA N-acyltransferases (Nat)"/>
    <property type="match status" value="1"/>
</dbReference>
<proteinExistence type="predicted"/>
<organism evidence="2 3">
    <name type="scientific">Phyllobacterium bourgognense</name>
    <dbReference type="NCBI Taxonomy" id="314236"/>
    <lineage>
        <taxon>Bacteria</taxon>
        <taxon>Pseudomonadati</taxon>
        <taxon>Pseudomonadota</taxon>
        <taxon>Alphaproteobacteria</taxon>
        <taxon>Hyphomicrobiales</taxon>
        <taxon>Phyllobacteriaceae</taxon>
        <taxon>Phyllobacterium</taxon>
    </lineage>
</organism>